<name>A0AAV9TAA3_9PEZI</name>
<keyword evidence="3" id="KW-1185">Reference proteome</keyword>
<dbReference type="InterPro" id="IPR035992">
    <property type="entry name" value="Ricin_B-like_lectins"/>
</dbReference>
<dbReference type="AlphaFoldDB" id="A0AAV9TAA3"/>
<organism evidence="2 3">
    <name type="scientific">Colletotrichum tabaci</name>
    <dbReference type="NCBI Taxonomy" id="1209068"/>
    <lineage>
        <taxon>Eukaryota</taxon>
        <taxon>Fungi</taxon>
        <taxon>Dikarya</taxon>
        <taxon>Ascomycota</taxon>
        <taxon>Pezizomycotina</taxon>
        <taxon>Sordariomycetes</taxon>
        <taxon>Hypocreomycetidae</taxon>
        <taxon>Glomerellales</taxon>
        <taxon>Glomerellaceae</taxon>
        <taxon>Colletotrichum</taxon>
        <taxon>Colletotrichum destructivum species complex</taxon>
    </lineage>
</organism>
<feature type="region of interest" description="Disordered" evidence="1">
    <location>
        <begin position="1"/>
        <end position="37"/>
    </location>
</feature>
<protein>
    <submittedName>
        <fullName evidence="2">Uncharacterized protein</fullName>
    </submittedName>
</protein>
<evidence type="ECO:0000313" key="2">
    <source>
        <dbReference type="EMBL" id="KAK6216976.1"/>
    </source>
</evidence>
<sequence length="169" mass="18758">MATEMPRENPEADRTSALATTATASAPSKHPENKHLGDVPWPGKTFFIIEKKTGKAITLVDGQPVLLDLTSTHDACTAWLCVEKQGYFGFQNPKSGKFLGHSSKAAVGAWSLELNEWELWTPRQHPEGGYQLLSPLWSHTLMVLCVAEDRIGLCRRTHGTTLWEFISID</sequence>
<dbReference type="PANTHER" id="PTHR39697">
    <property type="entry name" value="RICIN B LECTIN DOMAIN-CONTAINING PROTEIN-RELATED"/>
    <property type="match status" value="1"/>
</dbReference>
<evidence type="ECO:0000313" key="3">
    <source>
        <dbReference type="Proteomes" id="UP001327957"/>
    </source>
</evidence>
<feature type="compositionally biased region" description="Low complexity" evidence="1">
    <location>
        <begin position="15"/>
        <end position="26"/>
    </location>
</feature>
<dbReference type="EMBL" id="JASAOK010000039">
    <property type="protein sequence ID" value="KAK6216976.1"/>
    <property type="molecule type" value="Genomic_DNA"/>
</dbReference>
<feature type="compositionally biased region" description="Basic and acidic residues" evidence="1">
    <location>
        <begin position="1"/>
        <end position="14"/>
    </location>
</feature>
<reference evidence="2 3" key="1">
    <citation type="submission" date="2023-04" db="EMBL/GenBank/DDBJ databases">
        <title>Colletotrichum tabacum stain YC1 causing leaf anthracnose on Nicotiana tabacum(L.) cv.</title>
        <authorList>
            <person name="Ji Z."/>
            <person name="Wang M."/>
            <person name="Zhang J."/>
            <person name="Wang N."/>
            <person name="Zhou Z."/>
        </authorList>
    </citation>
    <scope>NUCLEOTIDE SEQUENCE [LARGE SCALE GENOMIC DNA]</scope>
    <source>
        <strain evidence="2 3">YC1</strain>
    </source>
</reference>
<dbReference type="SUPFAM" id="SSF50370">
    <property type="entry name" value="Ricin B-like lectins"/>
    <property type="match status" value="1"/>
</dbReference>
<accession>A0AAV9TAA3</accession>
<dbReference type="Proteomes" id="UP001327957">
    <property type="component" value="Unassembled WGS sequence"/>
</dbReference>
<comment type="caution">
    <text evidence="2">The sequence shown here is derived from an EMBL/GenBank/DDBJ whole genome shotgun (WGS) entry which is preliminary data.</text>
</comment>
<evidence type="ECO:0000256" key="1">
    <source>
        <dbReference type="SAM" id="MobiDB-lite"/>
    </source>
</evidence>
<proteinExistence type="predicted"/>
<dbReference type="PANTHER" id="PTHR39697:SF2">
    <property type="entry name" value="CYANOVIRIN-N DOMAIN-CONTAINING PROTEIN"/>
    <property type="match status" value="1"/>
</dbReference>
<dbReference type="Gene3D" id="2.80.10.50">
    <property type="match status" value="1"/>
</dbReference>
<gene>
    <name evidence="2" type="ORF">QIS74_07090</name>
</gene>